<feature type="region of interest" description="Disordered" evidence="2">
    <location>
        <begin position="460"/>
        <end position="482"/>
    </location>
</feature>
<feature type="compositionally biased region" description="Polar residues" evidence="2">
    <location>
        <begin position="286"/>
        <end position="295"/>
    </location>
</feature>
<comment type="caution">
    <text evidence="3">The sequence shown here is derived from an EMBL/GenBank/DDBJ whole genome shotgun (WGS) entry which is preliminary data.</text>
</comment>
<protein>
    <submittedName>
        <fullName evidence="3">Uncharacterized protein</fullName>
    </submittedName>
</protein>
<dbReference type="Proteomes" id="UP000826271">
    <property type="component" value="Unassembled WGS sequence"/>
</dbReference>
<gene>
    <name evidence="3" type="ORF">BUALT_Bualt02G0158500</name>
</gene>
<feature type="region of interest" description="Disordered" evidence="2">
    <location>
        <begin position="259"/>
        <end position="296"/>
    </location>
</feature>
<dbReference type="EMBL" id="WHWC01000002">
    <property type="protein sequence ID" value="KAG8388757.1"/>
    <property type="molecule type" value="Genomic_DNA"/>
</dbReference>
<sequence>MDVWVVAAAAGAGYVAQRLKNLAKSNLSSESSNIRQKAGDKSCPSGRVLSRKKIGEEMCRERENACDNASSAEMGSTSVLEGENLAMLDNFASCSSVSNSNSLDGFSKYEDVQGDLGGGRVPSDIDEVIITSDSLLQPSSREMGYPYGFRRNRSSLRSRRINTRLIKPRTSLESCLMAQLYKEHAEIEEYTYSLRPLQEPTLRPFLVTDGSRIISRAPRESFSEQTGTAKVKLGKDTFSQENNPVIGVPGLPNVVHTKLQKKAKGRKGKGKEQDLRRIDSGKMANGNRNNAQGGTSDRDLLFYHGLTMGIIASFMANKREMEKLNKMLKQTENLVQDLQDELEMKDSLTVKELAIENYELRDVHNDCYINDAVHALSLEQKLDDPSRYCNEEYSDQKAGEESLSKIEAELEAELERLESNMNSSRLKSKTSNVAELDPDLISDVIKGELRADLFGAKTCNQPYADRDGSGTSTPRSAHYPVSPRELSLRLHEVIQSRLEERVKELETALHNTQRKLKYIQSSSTPDSPLAKNGPQPADPPIVINLSGEALAAYNEAYEEFTKVSESDEEDLAFGFENGDINRYIEEHLDSNGSREMVFDQRIEEDQYTMSNGVLSGSNDESEDGEDEMEKLLIKQIIEKAKQGSPAVLKAQRALLSTDECEH</sequence>
<feature type="coiled-coil region" evidence="1">
    <location>
        <begin position="314"/>
        <end position="348"/>
    </location>
</feature>
<keyword evidence="1" id="KW-0175">Coiled coil</keyword>
<feature type="region of interest" description="Disordered" evidence="2">
    <location>
        <begin position="516"/>
        <end position="539"/>
    </location>
</feature>
<name>A0AAV6Y974_9LAMI</name>
<dbReference type="InterPro" id="IPR040348">
    <property type="entry name" value="POLAR-like"/>
</dbReference>
<evidence type="ECO:0000256" key="1">
    <source>
        <dbReference type="SAM" id="Coils"/>
    </source>
</evidence>
<dbReference type="GO" id="GO:0008356">
    <property type="term" value="P:asymmetric cell division"/>
    <property type="evidence" value="ECO:0007669"/>
    <property type="project" value="InterPro"/>
</dbReference>
<feature type="coiled-coil region" evidence="1">
    <location>
        <begin position="488"/>
        <end position="515"/>
    </location>
</feature>
<evidence type="ECO:0000256" key="2">
    <source>
        <dbReference type="SAM" id="MobiDB-lite"/>
    </source>
</evidence>
<feature type="coiled-coil region" evidence="1">
    <location>
        <begin position="400"/>
        <end position="427"/>
    </location>
</feature>
<feature type="compositionally biased region" description="Basic residues" evidence="2">
    <location>
        <begin position="259"/>
        <end position="269"/>
    </location>
</feature>
<dbReference type="PANTHER" id="PTHR33476">
    <property type="entry name" value="EMB|CAB62613.1"/>
    <property type="match status" value="1"/>
</dbReference>
<organism evidence="3 4">
    <name type="scientific">Buddleja alternifolia</name>
    <dbReference type="NCBI Taxonomy" id="168488"/>
    <lineage>
        <taxon>Eukaryota</taxon>
        <taxon>Viridiplantae</taxon>
        <taxon>Streptophyta</taxon>
        <taxon>Embryophyta</taxon>
        <taxon>Tracheophyta</taxon>
        <taxon>Spermatophyta</taxon>
        <taxon>Magnoliopsida</taxon>
        <taxon>eudicotyledons</taxon>
        <taxon>Gunneridae</taxon>
        <taxon>Pentapetalae</taxon>
        <taxon>asterids</taxon>
        <taxon>lamiids</taxon>
        <taxon>Lamiales</taxon>
        <taxon>Scrophulariaceae</taxon>
        <taxon>Buddlejeae</taxon>
        <taxon>Buddleja</taxon>
    </lineage>
</organism>
<accession>A0AAV6Y974</accession>
<reference evidence="3" key="1">
    <citation type="submission" date="2019-10" db="EMBL/GenBank/DDBJ databases">
        <authorList>
            <person name="Zhang R."/>
            <person name="Pan Y."/>
            <person name="Wang J."/>
            <person name="Ma R."/>
            <person name="Yu S."/>
        </authorList>
    </citation>
    <scope>NUCLEOTIDE SEQUENCE</scope>
    <source>
        <strain evidence="3">LA-IB0</strain>
        <tissue evidence="3">Leaf</tissue>
    </source>
</reference>
<dbReference type="AlphaFoldDB" id="A0AAV6Y974"/>
<evidence type="ECO:0000313" key="4">
    <source>
        <dbReference type="Proteomes" id="UP000826271"/>
    </source>
</evidence>
<proteinExistence type="predicted"/>
<evidence type="ECO:0000313" key="3">
    <source>
        <dbReference type="EMBL" id="KAG8388757.1"/>
    </source>
</evidence>
<feature type="compositionally biased region" description="Basic and acidic residues" evidence="2">
    <location>
        <begin position="270"/>
        <end position="280"/>
    </location>
</feature>
<keyword evidence="4" id="KW-1185">Reference proteome</keyword>
<dbReference type="PANTHER" id="PTHR33476:SF7">
    <property type="entry name" value="EMB|CAB62613.1"/>
    <property type="match status" value="1"/>
</dbReference>